<evidence type="ECO:0000313" key="2">
    <source>
        <dbReference type="Proteomes" id="UP000015816"/>
    </source>
</evidence>
<reference evidence="1 2" key="1">
    <citation type="journal article" date="2013" name="Genome Announc.">
        <title>Genome Sequences of Three hpAfrica2 Strains of Helicobacter pylori.</title>
        <authorList>
            <person name="Duncan S.S."/>
            <person name="Bertoli M.T."/>
            <person name="Kersulyte D."/>
            <person name="Valk P.L."/>
            <person name="Tamma S."/>
            <person name="Segal I."/>
            <person name="McClain M.S."/>
            <person name="Cover T.L."/>
            <person name="Berg D.E."/>
        </authorList>
    </citation>
    <scope>NUCLEOTIDE SEQUENCE [LARGE SCALE GENOMIC DNA]</scope>
    <source>
        <strain evidence="1 2">SouthAfrica50</strain>
    </source>
</reference>
<dbReference type="EMBL" id="AVNI01000002">
    <property type="protein sequence ID" value="EQD89439.1"/>
    <property type="molecule type" value="Genomic_DNA"/>
</dbReference>
<accession>T2SD64</accession>
<name>T2SD64_HELPX</name>
<dbReference type="Proteomes" id="UP000015816">
    <property type="component" value="Unassembled WGS sequence"/>
</dbReference>
<protein>
    <submittedName>
        <fullName evidence="1">Uncharacterized protein</fullName>
    </submittedName>
</protein>
<sequence length="87" mass="10161">MEKSNTLYAQLQPLKSDLNAPKIQVYLAFYPSQSKPRLLGTLDCKNACEPLKFDLLESDKMGRYKILFKFIFENKEELILEQLAFLK</sequence>
<proteinExistence type="predicted"/>
<dbReference type="AlphaFoldDB" id="T2SD64"/>
<dbReference type="PATRIC" id="fig|1352357.3.peg.1728"/>
<gene>
    <name evidence="1" type="ORF">HPSA50_1765</name>
</gene>
<organism evidence="1 2">
    <name type="scientific">Helicobacter pylori SouthAfrica50</name>
    <dbReference type="NCBI Taxonomy" id="1352357"/>
    <lineage>
        <taxon>Bacteria</taxon>
        <taxon>Pseudomonadati</taxon>
        <taxon>Campylobacterota</taxon>
        <taxon>Epsilonproteobacteria</taxon>
        <taxon>Campylobacterales</taxon>
        <taxon>Helicobacteraceae</taxon>
        <taxon>Helicobacter</taxon>
    </lineage>
</organism>
<evidence type="ECO:0000313" key="1">
    <source>
        <dbReference type="EMBL" id="EQD89439.1"/>
    </source>
</evidence>
<comment type="caution">
    <text evidence="1">The sequence shown here is derived from an EMBL/GenBank/DDBJ whole genome shotgun (WGS) entry which is preliminary data.</text>
</comment>